<accession>A0A0A6PCE7</accession>
<proteinExistence type="predicted"/>
<evidence type="ECO:0000313" key="1">
    <source>
        <dbReference type="EMBL" id="KHD08022.1"/>
    </source>
</evidence>
<evidence type="ECO:0000313" key="2">
    <source>
        <dbReference type="Proteomes" id="UP000030428"/>
    </source>
</evidence>
<sequence>MDTTYYSLIERTSPNALRLLKIVTLAEKSVPLSLLTEIWENQAKTASLDSLLAELSALGLLQKDETGEETVYCFDESVRSSLLSWRQNHPNTEPSLSSSPDSFFFFSSRRIFITFLLYSQREAVATRIAMNNPSLHDKQARLTAIDKAYFAIKAARPHNLTPAKILKIGEIKQHVRKVEQKLKEDKAHYQKLGGARS</sequence>
<dbReference type="Proteomes" id="UP000030428">
    <property type="component" value="Unassembled WGS sequence"/>
</dbReference>
<protein>
    <submittedName>
        <fullName evidence="1">Uncharacterized protein</fullName>
    </submittedName>
</protein>
<name>A0A0A6PCE7_9GAMM</name>
<reference evidence="1 2" key="1">
    <citation type="journal article" date="2016" name="Front. Microbiol.">
        <title>Single-Cell (Meta-)Genomics of a Dimorphic Candidatus Thiomargarita nelsonii Reveals Genomic Plasticity.</title>
        <authorList>
            <person name="Flood B.E."/>
            <person name="Fliss P."/>
            <person name="Jones D.S."/>
            <person name="Dick G.J."/>
            <person name="Jain S."/>
            <person name="Kaster A.K."/>
            <person name="Winkel M."/>
            <person name="Mussmann M."/>
            <person name="Bailey J."/>
        </authorList>
    </citation>
    <scope>NUCLEOTIDE SEQUENCE [LARGE SCALE GENOMIC DNA]</scope>
    <source>
        <strain evidence="1">Hydrate Ridge</strain>
    </source>
</reference>
<dbReference type="EMBL" id="JSZA02000133">
    <property type="protein sequence ID" value="KHD08022.1"/>
    <property type="molecule type" value="Genomic_DNA"/>
</dbReference>
<keyword evidence="2" id="KW-1185">Reference proteome</keyword>
<gene>
    <name evidence="1" type="ORF">PN36_24900</name>
</gene>
<dbReference type="AlphaFoldDB" id="A0A0A6PCE7"/>
<comment type="caution">
    <text evidence="1">The sequence shown here is derived from an EMBL/GenBank/DDBJ whole genome shotgun (WGS) entry which is preliminary data.</text>
</comment>
<organism evidence="1 2">
    <name type="scientific">Candidatus Thiomargarita nelsonii</name>
    <dbReference type="NCBI Taxonomy" id="1003181"/>
    <lineage>
        <taxon>Bacteria</taxon>
        <taxon>Pseudomonadati</taxon>
        <taxon>Pseudomonadota</taxon>
        <taxon>Gammaproteobacteria</taxon>
        <taxon>Thiotrichales</taxon>
        <taxon>Thiotrichaceae</taxon>
        <taxon>Thiomargarita</taxon>
    </lineage>
</organism>